<evidence type="ECO:0000313" key="1">
    <source>
        <dbReference type="EMBL" id="EGT35326.1"/>
    </source>
</evidence>
<evidence type="ECO:0000313" key="2">
    <source>
        <dbReference type="Proteomes" id="UP000008068"/>
    </source>
</evidence>
<gene>
    <name evidence="1" type="ORF">CAEBREN_24605</name>
</gene>
<dbReference type="Proteomes" id="UP000008068">
    <property type="component" value="Unassembled WGS sequence"/>
</dbReference>
<keyword evidence="2" id="KW-1185">Reference proteome</keyword>
<name>G0NPV6_CAEBE</name>
<protein>
    <submittedName>
        <fullName evidence="1">Uncharacterized protein</fullName>
    </submittedName>
</protein>
<dbReference type="EMBL" id="GL379921">
    <property type="protein sequence ID" value="EGT35326.1"/>
    <property type="molecule type" value="Genomic_DNA"/>
</dbReference>
<sequence length="81" mass="9375">MAAIETILTNISLQEAVTDPLIVSMLQEHNEPFQLEEHGEDVLNSTMTFSTNYSDYFVIKRVPYYENYSQETALKREQKNG</sequence>
<reference evidence="2" key="1">
    <citation type="submission" date="2011-07" db="EMBL/GenBank/DDBJ databases">
        <authorList>
            <consortium name="Caenorhabditis brenneri Sequencing and Analysis Consortium"/>
            <person name="Wilson R.K."/>
        </authorList>
    </citation>
    <scope>NUCLEOTIDE SEQUENCE [LARGE SCALE GENOMIC DNA]</scope>
    <source>
        <strain evidence="2">PB2801</strain>
    </source>
</reference>
<organism evidence="2">
    <name type="scientific">Caenorhabditis brenneri</name>
    <name type="common">Nematode worm</name>
    <dbReference type="NCBI Taxonomy" id="135651"/>
    <lineage>
        <taxon>Eukaryota</taxon>
        <taxon>Metazoa</taxon>
        <taxon>Ecdysozoa</taxon>
        <taxon>Nematoda</taxon>
        <taxon>Chromadorea</taxon>
        <taxon>Rhabditida</taxon>
        <taxon>Rhabditina</taxon>
        <taxon>Rhabditomorpha</taxon>
        <taxon>Rhabditoidea</taxon>
        <taxon>Rhabditidae</taxon>
        <taxon>Peloderinae</taxon>
        <taxon>Caenorhabditis</taxon>
    </lineage>
</organism>
<dbReference type="eggNOG" id="ENOG502T3EH">
    <property type="taxonomic scope" value="Eukaryota"/>
</dbReference>
<dbReference type="InParanoid" id="G0NPV6"/>
<dbReference type="OMA" id="TRIPYYE"/>
<dbReference type="AlphaFoldDB" id="G0NPV6"/>
<proteinExistence type="predicted"/>
<accession>G0NPV6</accession>
<dbReference type="HOGENOM" id="CLU_175772_0_0_1"/>